<dbReference type="EMBL" id="MU266367">
    <property type="protein sequence ID" value="KAH7927395.1"/>
    <property type="molecule type" value="Genomic_DNA"/>
</dbReference>
<sequence>MSQTQIFLLGATGYIGGQVLSHLLKHPKAKDFQITVLVRSEEKAPKFSQLGANIKAVVGSTNDTELLMQLASEAGVLFSCADSDDMGATKTFLAGLKQRHEKTGTVPVLLHASGTGVLSDNAAGKHGTDVVYSDTNVEQIESLSPTQIHRNVDLEIVEADKLGYVKTYIIIPSVVYGVASSPLIDLGLQNPHSILVPVLFKASLDRGQGGTVGEGKNIWQNVHVDDLAALFITVFEAATNPAAASELAGHGREGFYFGENGEHTLYDACKVMAQALYEKGKSESSEPTTFSEEELQKYFGFMGPLLGSNSRCRADRARAIGWNPVYTTEDFLKSIPPELDVLIKKSGGSK</sequence>
<proteinExistence type="predicted"/>
<reference evidence="1" key="1">
    <citation type="journal article" date="2021" name="New Phytol.">
        <title>Evolutionary innovations through gain and loss of genes in the ectomycorrhizal Boletales.</title>
        <authorList>
            <person name="Wu G."/>
            <person name="Miyauchi S."/>
            <person name="Morin E."/>
            <person name="Kuo A."/>
            <person name="Drula E."/>
            <person name="Varga T."/>
            <person name="Kohler A."/>
            <person name="Feng B."/>
            <person name="Cao Y."/>
            <person name="Lipzen A."/>
            <person name="Daum C."/>
            <person name="Hundley H."/>
            <person name="Pangilinan J."/>
            <person name="Johnson J."/>
            <person name="Barry K."/>
            <person name="LaButti K."/>
            <person name="Ng V."/>
            <person name="Ahrendt S."/>
            <person name="Min B."/>
            <person name="Choi I.G."/>
            <person name="Park H."/>
            <person name="Plett J.M."/>
            <person name="Magnuson J."/>
            <person name="Spatafora J.W."/>
            <person name="Nagy L.G."/>
            <person name="Henrissat B."/>
            <person name="Grigoriev I.V."/>
            <person name="Yang Z.L."/>
            <person name="Xu J."/>
            <person name="Martin F.M."/>
        </authorList>
    </citation>
    <scope>NUCLEOTIDE SEQUENCE</scope>
    <source>
        <strain evidence="1">KUC20120723A-06</strain>
    </source>
</reference>
<evidence type="ECO:0000313" key="1">
    <source>
        <dbReference type="EMBL" id="KAH7927395.1"/>
    </source>
</evidence>
<evidence type="ECO:0000313" key="2">
    <source>
        <dbReference type="Proteomes" id="UP000790709"/>
    </source>
</evidence>
<accession>A0ACB8BQH9</accession>
<keyword evidence="2" id="KW-1185">Reference proteome</keyword>
<protein>
    <submittedName>
        <fullName evidence="1">NAD(P)-binding protein</fullName>
    </submittedName>
</protein>
<dbReference type="Proteomes" id="UP000790709">
    <property type="component" value="Unassembled WGS sequence"/>
</dbReference>
<gene>
    <name evidence="1" type="ORF">BV22DRAFT_284526</name>
</gene>
<comment type="caution">
    <text evidence="1">The sequence shown here is derived from an EMBL/GenBank/DDBJ whole genome shotgun (WGS) entry which is preliminary data.</text>
</comment>
<name>A0ACB8BQH9_9AGAM</name>
<organism evidence="1 2">
    <name type="scientific">Leucogyrophana mollusca</name>
    <dbReference type="NCBI Taxonomy" id="85980"/>
    <lineage>
        <taxon>Eukaryota</taxon>
        <taxon>Fungi</taxon>
        <taxon>Dikarya</taxon>
        <taxon>Basidiomycota</taxon>
        <taxon>Agaricomycotina</taxon>
        <taxon>Agaricomycetes</taxon>
        <taxon>Agaricomycetidae</taxon>
        <taxon>Boletales</taxon>
        <taxon>Boletales incertae sedis</taxon>
        <taxon>Leucogyrophana</taxon>
    </lineage>
</organism>